<feature type="domain" description="Aminotransferase-like plant mobile" evidence="2">
    <location>
        <begin position="190"/>
        <end position="406"/>
    </location>
</feature>
<name>A0A5N6NU63_9ASTR</name>
<protein>
    <recommendedName>
        <fullName evidence="2">Aminotransferase-like plant mobile domain-containing protein</fullName>
    </recommendedName>
</protein>
<proteinExistence type="predicted"/>
<dbReference type="EMBL" id="SZYD01000009">
    <property type="protein sequence ID" value="KAD5317829.1"/>
    <property type="molecule type" value="Genomic_DNA"/>
</dbReference>
<evidence type="ECO:0000313" key="4">
    <source>
        <dbReference type="Proteomes" id="UP000326396"/>
    </source>
</evidence>
<dbReference type="Proteomes" id="UP000326396">
    <property type="component" value="Linkage Group LG17"/>
</dbReference>
<dbReference type="PANTHER" id="PTHR46033:SF8">
    <property type="entry name" value="PROTEIN MAINTENANCE OF MERISTEMS-LIKE"/>
    <property type="match status" value="1"/>
</dbReference>
<dbReference type="OrthoDB" id="684301at2759"/>
<dbReference type="PANTHER" id="PTHR46033">
    <property type="entry name" value="PROTEIN MAIN-LIKE 2"/>
    <property type="match status" value="1"/>
</dbReference>
<evidence type="ECO:0000313" key="3">
    <source>
        <dbReference type="EMBL" id="KAD5317829.1"/>
    </source>
</evidence>
<keyword evidence="4" id="KW-1185">Reference proteome</keyword>
<feature type="coiled-coil region" evidence="1">
    <location>
        <begin position="504"/>
        <end position="564"/>
    </location>
</feature>
<gene>
    <name evidence="3" type="ORF">E3N88_17775</name>
</gene>
<accession>A0A5N6NU63</accession>
<sequence>MALLNGSQQECQDILDSVQDSTALDYDSYSPRLSLKEEIPQVDSKKPIRHNRKTFKLKNKGRSPIWGSLPFCSNENANDDQSMGVKVGGCDGEMNIGAVNSAGITIVGSSLRDLMRRKRYRQGKPLNVEIYYDVNCKVTPDKESNKTIISSPRKKVFSTKFSLPSFLKQVKKLTDSQKNSIERAGFGNLLRIPDHVLRRSQLIQLMDKWSCEKQAFIFPPGELKITLLDVSLILGLRVIGQPVVLKEGAPLTSLERELGASVLNRMINVELLKERLESIGEKDDESFIWVFLLYCFGTLLFPSANGKVDSRYLYLLQDADCVSSFAWGAAVLEDLHNCLSQRISKKTSNIGGCLILLQIWCYEHIIIGRPKLLDYPSIFPRVCRWESSARHYSMSSQFNINFEELEHNQACCMRLQWIYFQILWKLEPTSEEVEIDMIREIPQEWRLKTRLGMIEQPIEVPCESAVRMVKVHREVVVEEEDEDPIRLEKSTIFVLSDDEESKVNEDLKKEILELKVIIEEMKENEGKKRVENEDEIKELRKKIVEDEQELRKIVEVENEKLHAENTLMEGCILDLERLLSKDSVDL</sequence>
<dbReference type="InterPro" id="IPR019557">
    <property type="entry name" value="AminoTfrase-like_pln_mobile"/>
</dbReference>
<dbReference type="GO" id="GO:0010073">
    <property type="term" value="P:meristem maintenance"/>
    <property type="evidence" value="ECO:0007669"/>
    <property type="project" value="InterPro"/>
</dbReference>
<evidence type="ECO:0000256" key="1">
    <source>
        <dbReference type="SAM" id="Coils"/>
    </source>
</evidence>
<dbReference type="Pfam" id="PF10536">
    <property type="entry name" value="PMD"/>
    <property type="match status" value="1"/>
</dbReference>
<dbReference type="AlphaFoldDB" id="A0A5N6NU63"/>
<keyword evidence="1" id="KW-0175">Coiled coil</keyword>
<comment type="caution">
    <text evidence="3">The sequence shown here is derived from an EMBL/GenBank/DDBJ whole genome shotgun (WGS) entry which is preliminary data.</text>
</comment>
<reference evidence="3 4" key="1">
    <citation type="submission" date="2019-05" db="EMBL/GenBank/DDBJ databases">
        <title>Mikania micrantha, genome provides insights into the molecular mechanism of rapid growth.</title>
        <authorList>
            <person name="Liu B."/>
        </authorList>
    </citation>
    <scope>NUCLEOTIDE SEQUENCE [LARGE SCALE GENOMIC DNA]</scope>
    <source>
        <strain evidence="3">NLD-2019</strain>
        <tissue evidence="3">Leaf</tissue>
    </source>
</reference>
<dbReference type="InterPro" id="IPR044824">
    <property type="entry name" value="MAIN-like"/>
</dbReference>
<evidence type="ECO:0000259" key="2">
    <source>
        <dbReference type="Pfam" id="PF10536"/>
    </source>
</evidence>
<organism evidence="3 4">
    <name type="scientific">Mikania micrantha</name>
    <name type="common">bitter vine</name>
    <dbReference type="NCBI Taxonomy" id="192012"/>
    <lineage>
        <taxon>Eukaryota</taxon>
        <taxon>Viridiplantae</taxon>
        <taxon>Streptophyta</taxon>
        <taxon>Embryophyta</taxon>
        <taxon>Tracheophyta</taxon>
        <taxon>Spermatophyta</taxon>
        <taxon>Magnoliopsida</taxon>
        <taxon>eudicotyledons</taxon>
        <taxon>Gunneridae</taxon>
        <taxon>Pentapetalae</taxon>
        <taxon>asterids</taxon>
        <taxon>campanulids</taxon>
        <taxon>Asterales</taxon>
        <taxon>Asteraceae</taxon>
        <taxon>Asteroideae</taxon>
        <taxon>Heliantheae alliance</taxon>
        <taxon>Eupatorieae</taxon>
        <taxon>Mikania</taxon>
    </lineage>
</organism>